<protein>
    <submittedName>
        <fullName evidence="3">Uncharacterized protein</fullName>
    </submittedName>
</protein>
<evidence type="ECO:0000256" key="2">
    <source>
        <dbReference type="SAM" id="Phobius"/>
    </source>
</evidence>
<dbReference type="RefSeq" id="WP_342016739.1">
    <property type="nucleotide sequence ID" value="NZ_JAVTII010000001.1"/>
</dbReference>
<reference evidence="3 4" key="1">
    <citation type="submission" date="2024-01" db="EMBL/GenBank/DDBJ databases">
        <title>Horizontal gene transfer in Aeromonas trota.</title>
        <authorList>
            <person name="Otero Olarra J.E."/>
            <person name="Perez Valdespino A."/>
        </authorList>
    </citation>
    <scope>NUCLEOTIDE SEQUENCE [LARGE SCALE GENOMIC DNA]</scope>
    <source>
        <strain evidence="3 4">9.1</strain>
    </source>
</reference>
<accession>A0ABU9J9U7</accession>
<sequence>MKKRKAINWVRWHWLRQHLKQVRKSPEPEEPRVKMAHFLTTLFAAIPIITASIYLSGMAHFYGRCLVHGLDIAEFPQPADITLATGYLLWLQMGKLYGPYLLYAVAGIVLLTFVLFLSGRLRLRWAWFCHRIGLRQYPRAGRFFRRRARVPAPRLYLLLAWLKIVYDRFAILAIPALIILLPTLSNFMEGLDAEEARVTKLENDQLSAQSDRALSPLLGETAHIRVMCNTSHCAYRLKGGEMKLVRHDQVELVRWMAPVDDANKPAKEDNIDK</sequence>
<keyword evidence="1" id="KW-0175">Coiled coil</keyword>
<dbReference type="EMBL" id="JAZDDP010000001">
    <property type="protein sequence ID" value="MEL3918474.1"/>
    <property type="molecule type" value="Genomic_DNA"/>
</dbReference>
<dbReference type="Proteomes" id="UP001491613">
    <property type="component" value="Unassembled WGS sequence"/>
</dbReference>
<keyword evidence="2" id="KW-0812">Transmembrane</keyword>
<evidence type="ECO:0000313" key="4">
    <source>
        <dbReference type="Proteomes" id="UP001491613"/>
    </source>
</evidence>
<feature type="transmembrane region" description="Helical" evidence="2">
    <location>
        <begin position="97"/>
        <end position="117"/>
    </location>
</feature>
<keyword evidence="2" id="KW-1133">Transmembrane helix</keyword>
<evidence type="ECO:0000256" key="1">
    <source>
        <dbReference type="SAM" id="Coils"/>
    </source>
</evidence>
<organism evidence="3 4">
    <name type="scientific">Aeromonas enteropelogenes</name>
    <name type="common">Aeromonas trota</name>
    <dbReference type="NCBI Taxonomy" id="29489"/>
    <lineage>
        <taxon>Bacteria</taxon>
        <taxon>Pseudomonadati</taxon>
        <taxon>Pseudomonadota</taxon>
        <taxon>Gammaproteobacteria</taxon>
        <taxon>Aeromonadales</taxon>
        <taxon>Aeromonadaceae</taxon>
        <taxon>Aeromonas</taxon>
    </lineage>
</organism>
<comment type="caution">
    <text evidence="3">The sequence shown here is derived from an EMBL/GenBank/DDBJ whole genome shotgun (WGS) entry which is preliminary data.</text>
</comment>
<name>A0ABU9J9U7_AEREN</name>
<evidence type="ECO:0000313" key="3">
    <source>
        <dbReference type="EMBL" id="MEL3918474.1"/>
    </source>
</evidence>
<feature type="transmembrane region" description="Helical" evidence="2">
    <location>
        <begin position="38"/>
        <end position="62"/>
    </location>
</feature>
<feature type="transmembrane region" description="Helical" evidence="2">
    <location>
        <begin position="155"/>
        <end position="181"/>
    </location>
</feature>
<keyword evidence="4" id="KW-1185">Reference proteome</keyword>
<keyword evidence="2" id="KW-0472">Membrane</keyword>
<gene>
    <name evidence="3" type="ORF">V1482_03505</name>
</gene>
<feature type="coiled-coil region" evidence="1">
    <location>
        <begin position="184"/>
        <end position="211"/>
    </location>
</feature>
<proteinExistence type="predicted"/>